<dbReference type="EC" id="2.5.1.84" evidence="1"/>
<proteinExistence type="predicted"/>
<dbReference type="GO" id="GO:0052923">
    <property type="term" value="F:all-trans-nonaprenyl-diphosphate synthase (geranyl-diphosphate specific) activity"/>
    <property type="evidence" value="ECO:0007669"/>
    <property type="project" value="UniProtKB-EC"/>
</dbReference>
<accession>A0A0B2PBE0</accession>
<dbReference type="CDD" id="cd09272">
    <property type="entry name" value="RNase_HI_RT_Ty1"/>
    <property type="match status" value="1"/>
</dbReference>
<name>A0A0B2PBE0_GLYSO</name>
<sequence length="62" mass="7418">CDNNSIIQLSKNSVFHDRSKHIDIRFHFLRDLIRDKIVELSYCNSQEQIADIMIKPLKLEQF</sequence>
<dbReference type="AlphaFoldDB" id="A0A0B2PBE0"/>
<protein>
    <submittedName>
        <fullName evidence="1">Retrovirus-related Pol polyprotein from transposon TNT 1-94</fullName>
        <ecNumber evidence="1">2.5.1.84</ecNumber>
    </submittedName>
</protein>
<evidence type="ECO:0000313" key="1">
    <source>
        <dbReference type="EMBL" id="KHN04922.1"/>
    </source>
</evidence>
<gene>
    <name evidence="1" type="ORF">glysoja_024283</name>
</gene>
<keyword evidence="1" id="KW-0808">Transferase</keyword>
<organism evidence="1">
    <name type="scientific">Glycine soja</name>
    <name type="common">Wild soybean</name>
    <dbReference type="NCBI Taxonomy" id="3848"/>
    <lineage>
        <taxon>Eukaryota</taxon>
        <taxon>Viridiplantae</taxon>
        <taxon>Streptophyta</taxon>
        <taxon>Embryophyta</taxon>
        <taxon>Tracheophyta</taxon>
        <taxon>Spermatophyta</taxon>
        <taxon>Magnoliopsida</taxon>
        <taxon>eudicotyledons</taxon>
        <taxon>Gunneridae</taxon>
        <taxon>Pentapetalae</taxon>
        <taxon>rosids</taxon>
        <taxon>fabids</taxon>
        <taxon>Fabales</taxon>
        <taxon>Fabaceae</taxon>
        <taxon>Papilionoideae</taxon>
        <taxon>50 kb inversion clade</taxon>
        <taxon>NPAAA clade</taxon>
        <taxon>indigoferoid/millettioid clade</taxon>
        <taxon>Phaseoleae</taxon>
        <taxon>Glycine</taxon>
        <taxon>Glycine subgen. Soja</taxon>
    </lineage>
</organism>
<feature type="non-terminal residue" evidence="1">
    <location>
        <position position="1"/>
    </location>
</feature>
<dbReference type="EMBL" id="KN668844">
    <property type="protein sequence ID" value="KHN04922.1"/>
    <property type="molecule type" value="Genomic_DNA"/>
</dbReference>
<reference evidence="1" key="1">
    <citation type="submission" date="2014-07" db="EMBL/GenBank/DDBJ databases">
        <title>Identification of a novel salt tolerance gene in wild soybean by whole-genome sequencing.</title>
        <authorList>
            <person name="Lam H.-M."/>
            <person name="Qi X."/>
            <person name="Li M.-W."/>
            <person name="Liu X."/>
            <person name="Xie M."/>
            <person name="Ni M."/>
            <person name="Xu X."/>
        </authorList>
    </citation>
    <scope>NUCLEOTIDE SEQUENCE [LARGE SCALE GENOMIC DNA]</scope>
    <source>
        <tissue evidence="1">Root</tissue>
    </source>
</reference>
<feature type="non-terminal residue" evidence="1">
    <location>
        <position position="62"/>
    </location>
</feature>
<dbReference type="Proteomes" id="UP000053555">
    <property type="component" value="Unassembled WGS sequence"/>
</dbReference>